<evidence type="ECO:0000313" key="1">
    <source>
        <dbReference type="EMBL" id="AEQ21371.1"/>
    </source>
</evidence>
<gene>
    <name evidence="1" type="ordered locus">Acin_0119</name>
</gene>
<dbReference type="KEGG" id="ain:Acin_0119"/>
<dbReference type="HOGENOM" id="CLU_100870_0_0_9"/>
<proteinExistence type="predicted"/>
<accession>G4Q6M3</accession>
<sequence length="240" mass="27362">MKYLPYFIIFWAFCSHPRIDFLERRIEKSRKSRYNEKIKWLYYRKSVCGKGNQMRKFLALSAFLLLLAAGFLPQGEAAQFFAQHYTFTAEGQLQPPLSVEFVKGDVRPISAVLAGLHDGAKVMTLAYHEHGQIALYSFQKGNQYVLYRLRFRENQEDLLILSYGPRGAGKTELRDLSVIGADVLGNVRPLPIAGFQPVAVFNSPLQIRKDEAILFLDRAPKVLSLKWDAQAEQYVVSGIL</sequence>
<protein>
    <submittedName>
        <fullName evidence="1">Uncharacterized protein</fullName>
    </submittedName>
</protein>
<reference evidence="1 2" key="1">
    <citation type="journal article" date="2011" name="J. Bacteriol.">
        <title>Complete genome sequence of Acidaminococcus intestini RYC-MR95, a Gram-negative bacterium from the phylum Firmicutes.</title>
        <authorList>
            <person name="D'Auria G."/>
            <person name="Galan J.C."/>
            <person name="Rodriguez-Alcayna M."/>
            <person name="Moya A."/>
            <person name="Baquero F."/>
            <person name="Latorre A."/>
        </authorList>
    </citation>
    <scope>NUCLEOTIDE SEQUENCE [LARGE SCALE GENOMIC DNA]</scope>
    <source>
        <strain evidence="1 2">RyC-MR95</strain>
    </source>
</reference>
<dbReference type="PATRIC" id="fig|568816.4.peg.112"/>
<dbReference type="EMBL" id="CP003058">
    <property type="protein sequence ID" value="AEQ21371.1"/>
    <property type="molecule type" value="Genomic_DNA"/>
</dbReference>
<organism evidence="1 2">
    <name type="scientific">Acidaminococcus intestini (strain RyC-MR95)</name>
    <dbReference type="NCBI Taxonomy" id="568816"/>
    <lineage>
        <taxon>Bacteria</taxon>
        <taxon>Bacillati</taxon>
        <taxon>Bacillota</taxon>
        <taxon>Negativicutes</taxon>
        <taxon>Acidaminococcales</taxon>
        <taxon>Acidaminococcaceae</taxon>
        <taxon>Acidaminococcus</taxon>
    </lineage>
</organism>
<evidence type="ECO:0000313" key="2">
    <source>
        <dbReference type="Proteomes" id="UP000007093"/>
    </source>
</evidence>
<dbReference type="InParanoid" id="G4Q6M3"/>
<dbReference type="AlphaFoldDB" id="G4Q6M3"/>
<keyword evidence="2" id="KW-1185">Reference proteome</keyword>
<dbReference type="Proteomes" id="UP000007093">
    <property type="component" value="Chromosome"/>
</dbReference>
<name>G4Q6M3_ACIIR</name>